<keyword evidence="2" id="KW-1133">Transmembrane helix</keyword>
<name>A0ABM6SUL0_9ACTN</name>
<dbReference type="EMBL" id="CP026652">
    <property type="protein sequence ID" value="AVH58417.1"/>
    <property type="molecule type" value="Genomic_DNA"/>
</dbReference>
<keyword evidence="2" id="KW-0472">Membrane</keyword>
<keyword evidence="2" id="KW-0812">Transmembrane</keyword>
<organism evidence="3 4">
    <name type="scientific">Streptomyces dengpaensis</name>
    <dbReference type="NCBI Taxonomy" id="2049881"/>
    <lineage>
        <taxon>Bacteria</taxon>
        <taxon>Bacillati</taxon>
        <taxon>Actinomycetota</taxon>
        <taxon>Actinomycetes</taxon>
        <taxon>Kitasatosporales</taxon>
        <taxon>Streptomycetaceae</taxon>
        <taxon>Streptomyces</taxon>
    </lineage>
</organism>
<accession>A0ABM6SUL0</accession>
<dbReference type="RefSeq" id="WP_099504364.1">
    <property type="nucleotide sequence ID" value="NZ_CP026652.1"/>
</dbReference>
<sequence>MRRTTAVLATGTAALALIIGIVIQLTARAASPGNYTYASDVGLAVTLLATLALAILAPHALHVGYHWAHDRGVTTRRRFAQHDAALARGDTAPDHTSSAAGVVRIDRAAK</sequence>
<keyword evidence="4" id="KW-1185">Reference proteome</keyword>
<gene>
    <name evidence="3" type="ORF">C4B68_24560</name>
</gene>
<feature type="transmembrane region" description="Helical" evidence="2">
    <location>
        <begin position="45"/>
        <end position="68"/>
    </location>
</feature>
<feature type="region of interest" description="Disordered" evidence="1">
    <location>
        <begin position="89"/>
        <end position="110"/>
    </location>
</feature>
<protein>
    <submittedName>
        <fullName evidence="3">Uncharacterized protein</fullName>
    </submittedName>
</protein>
<evidence type="ECO:0000256" key="2">
    <source>
        <dbReference type="SAM" id="Phobius"/>
    </source>
</evidence>
<reference evidence="3 4" key="1">
    <citation type="submission" date="2018-02" db="EMBL/GenBank/DDBJ databases">
        <title>Complete genome sequence of Streptomyces dengpaensis, the producer of angucyclines.</title>
        <authorList>
            <person name="Yumei L."/>
        </authorList>
    </citation>
    <scope>NUCLEOTIDE SEQUENCE [LARGE SCALE GENOMIC DNA]</scope>
    <source>
        <strain evidence="3 4">XZHG99</strain>
    </source>
</reference>
<evidence type="ECO:0000313" key="4">
    <source>
        <dbReference type="Proteomes" id="UP000238413"/>
    </source>
</evidence>
<evidence type="ECO:0000313" key="3">
    <source>
        <dbReference type="EMBL" id="AVH58417.1"/>
    </source>
</evidence>
<dbReference type="Proteomes" id="UP000238413">
    <property type="component" value="Chromosome"/>
</dbReference>
<evidence type="ECO:0000256" key="1">
    <source>
        <dbReference type="SAM" id="MobiDB-lite"/>
    </source>
</evidence>
<proteinExistence type="predicted"/>